<dbReference type="Proteomes" id="UP000007800">
    <property type="component" value="Unassembled WGS sequence"/>
</dbReference>
<dbReference type="InParanoid" id="C5L2K8"/>
<feature type="compositionally biased region" description="Basic residues" evidence="1">
    <location>
        <begin position="75"/>
        <end position="88"/>
    </location>
</feature>
<dbReference type="GeneID" id="9065122"/>
<sequence>YGKSNTTVLGEDGVTREVVKLDEDDNVKKELDEEGDDNREEWEYRPPPRKVLGPVMPGRERVKEELEEEDPRDAKARRKAEKKLAKKIKKDERRAEKKRRKEQRER</sequence>
<reference evidence="2 3" key="1">
    <citation type="submission" date="2008-07" db="EMBL/GenBank/DDBJ databases">
        <authorList>
            <person name="El-Sayed N."/>
            <person name="Caler E."/>
            <person name="Inman J."/>
            <person name="Amedeo P."/>
            <person name="Hass B."/>
            <person name="Wortman J."/>
        </authorList>
    </citation>
    <scope>NUCLEOTIDE SEQUENCE [LARGE SCALE GENOMIC DNA]</scope>
    <source>
        <strain evidence="3">ATCC 50983 / TXsc</strain>
    </source>
</reference>
<dbReference type="AlphaFoldDB" id="C5L2K8"/>
<proteinExistence type="predicted"/>
<protein>
    <submittedName>
        <fullName evidence="2">Hydroxyproline-rich glycoprotein, putative</fullName>
    </submittedName>
</protein>
<keyword evidence="3" id="KW-1185">Reference proteome</keyword>
<dbReference type="EMBL" id="GG678598">
    <property type="protein sequence ID" value="EER09034.1"/>
    <property type="molecule type" value="Genomic_DNA"/>
</dbReference>
<evidence type="ECO:0000313" key="2">
    <source>
        <dbReference type="EMBL" id="EER09034.1"/>
    </source>
</evidence>
<feature type="non-terminal residue" evidence="2">
    <location>
        <position position="1"/>
    </location>
</feature>
<feature type="region of interest" description="Disordered" evidence="1">
    <location>
        <begin position="15"/>
        <end position="106"/>
    </location>
</feature>
<evidence type="ECO:0000256" key="1">
    <source>
        <dbReference type="SAM" id="MobiDB-lite"/>
    </source>
</evidence>
<accession>C5L2K8</accession>
<name>C5L2K8_PERM5</name>
<organism evidence="3">
    <name type="scientific">Perkinsus marinus (strain ATCC 50983 / TXsc)</name>
    <dbReference type="NCBI Taxonomy" id="423536"/>
    <lineage>
        <taxon>Eukaryota</taxon>
        <taxon>Sar</taxon>
        <taxon>Alveolata</taxon>
        <taxon>Perkinsozoa</taxon>
        <taxon>Perkinsea</taxon>
        <taxon>Perkinsida</taxon>
        <taxon>Perkinsidae</taxon>
        <taxon>Perkinsus</taxon>
    </lineage>
</organism>
<gene>
    <name evidence="2" type="ORF">Pmar_PMAR001646</name>
</gene>
<dbReference type="OrthoDB" id="5390672at2759"/>
<feature type="compositionally biased region" description="Basic and acidic residues" evidence="1">
    <location>
        <begin position="15"/>
        <end position="31"/>
    </location>
</feature>
<evidence type="ECO:0000313" key="3">
    <source>
        <dbReference type="Proteomes" id="UP000007800"/>
    </source>
</evidence>
<feature type="compositionally biased region" description="Basic residues" evidence="1">
    <location>
        <begin position="96"/>
        <end position="106"/>
    </location>
</feature>
<dbReference type="RefSeq" id="XP_002777218.1">
    <property type="nucleotide sequence ID" value="XM_002777172.1"/>
</dbReference>